<accession>A0A4Q0ZMX2</accession>
<evidence type="ECO:0000256" key="2">
    <source>
        <dbReference type="SAM" id="SignalP"/>
    </source>
</evidence>
<feature type="chain" id="PRO_5020266695" evidence="2">
    <location>
        <begin position="18"/>
        <end position="117"/>
    </location>
</feature>
<dbReference type="OrthoDB" id="5373215at2"/>
<feature type="domain" description="Helix-hairpin-helix DNA-binding motif class 1" evidence="3">
    <location>
        <begin position="27"/>
        <end position="46"/>
    </location>
</feature>
<sequence>MKKIVALFMLCGTFLFAQINLQTASKEELMSIKGIGEKKAEQIMEYRKTNTIKNPEDLKNIKGFGDNIVGNVKESGKTSKEKTEKKVEGKKEEKKKELNKTVDKKIEKTTGTLVPKL</sequence>
<dbReference type="PANTHER" id="PTHR21180">
    <property type="entry name" value="ENDONUCLEASE/EXONUCLEASE/PHOSPHATASE FAMILY DOMAIN-CONTAINING PROTEIN 1"/>
    <property type="match status" value="1"/>
</dbReference>
<dbReference type="PANTHER" id="PTHR21180:SF32">
    <property type="entry name" value="ENDONUCLEASE_EXONUCLEASE_PHOSPHATASE FAMILY DOMAIN-CONTAINING PROTEIN 1"/>
    <property type="match status" value="1"/>
</dbReference>
<evidence type="ECO:0000256" key="1">
    <source>
        <dbReference type="SAM" id="MobiDB-lite"/>
    </source>
</evidence>
<dbReference type="AlphaFoldDB" id="A0A4Q0ZMX2"/>
<dbReference type="InterPro" id="IPR003583">
    <property type="entry name" value="Hlx-hairpin-Hlx_DNA-bd_motif"/>
</dbReference>
<dbReference type="InterPro" id="IPR051675">
    <property type="entry name" value="Endo/Exo/Phosphatase_dom_1"/>
</dbReference>
<keyword evidence="2" id="KW-0732">Signal</keyword>
<dbReference type="SMART" id="SM00278">
    <property type="entry name" value="HhH1"/>
    <property type="match status" value="2"/>
</dbReference>
<dbReference type="RefSeq" id="WP_128985799.1">
    <property type="nucleotide sequence ID" value="NZ_PDJZ01000003.1"/>
</dbReference>
<dbReference type="Pfam" id="PF12836">
    <property type="entry name" value="HHH_3"/>
    <property type="match status" value="1"/>
</dbReference>
<evidence type="ECO:0000259" key="3">
    <source>
        <dbReference type="SMART" id="SM00278"/>
    </source>
</evidence>
<dbReference type="Proteomes" id="UP000290870">
    <property type="component" value="Unassembled WGS sequence"/>
</dbReference>
<name>A0A4Q0ZMX2_9BACT</name>
<proteinExistence type="predicted"/>
<dbReference type="EMBL" id="PDJZ01000003">
    <property type="protein sequence ID" value="RXJ84938.1"/>
    <property type="molecule type" value="Genomic_DNA"/>
</dbReference>
<comment type="caution">
    <text evidence="4">The sequence shown here is derived from an EMBL/GenBank/DDBJ whole genome shotgun (WGS) entry which is preliminary data.</text>
</comment>
<evidence type="ECO:0000313" key="5">
    <source>
        <dbReference type="Proteomes" id="UP000290870"/>
    </source>
</evidence>
<dbReference type="SUPFAM" id="SSF47781">
    <property type="entry name" value="RuvA domain 2-like"/>
    <property type="match status" value="1"/>
</dbReference>
<dbReference type="Gene3D" id="1.10.150.320">
    <property type="entry name" value="Photosystem II 12 kDa extrinsic protein"/>
    <property type="match status" value="1"/>
</dbReference>
<organism evidence="4 5">
    <name type="scientific">Arcobacter cloacae</name>
    <dbReference type="NCBI Taxonomy" id="1054034"/>
    <lineage>
        <taxon>Bacteria</taxon>
        <taxon>Pseudomonadati</taxon>
        <taxon>Campylobacterota</taxon>
        <taxon>Epsilonproteobacteria</taxon>
        <taxon>Campylobacterales</taxon>
        <taxon>Arcobacteraceae</taxon>
        <taxon>Arcobacter</taxon>
    </lineage>
</organism>
<feature type="signal peptide" evidence="2">
    <location>
        <begin position="1"/>
        <end position="17"/>
    </location>
</feature>
<feature type="compositionally biased region" description="Basic and acidic residues" evidence="1">
    <location>
        <begin position="74"/>
        <end position="99"/>
    </location>
</feature>
<gene>
    <name evidence="4" type="ORF">CRU90_03005</name>
</gene>
<feature type="domain" description="Helix-hairpin-helix DNA-binding motif class 1" evidence="3">
    <location>
        <begin position="56"/>
        <end position="75"/>
    </location>
</feature>
<protein>
    <submittedName>
        <fullName evidence="4">Competence protein ComEA</fullName>
    </submittedName>
</protein>
<evidence type="ECO:0000313" key="4">
    <source>
        <dbReference type="EMBL" id="RXJ84938.1"/>
    </source>
</evidence>
<feature type="region of interest" description="Disordered" evidence="1">
    <location>
        <begin position="72"/>
        <end position="99"/>
    </location>
</feature>
<dbReference type="GO" id="GO:0006281">
    <property type="term" value="P:DNA repair"/>
    <property type="evidence" value="ECO:0007669"/>
    <property type="project" value="InterPro"/>
</dbReference>
<reference evidence="4 5" key="1">
    <citation type="submission" date="2017-10" db="EMBL/GenBank/DDBJ databases">
        <title>Genomics of the genus Arcobacter.</title>
        <authorList>
            <person name="Perez-Cataluna A."/>
            <person name="Figueras M.J."/>
        </authorList>
    </citation>
    <scope>NUCLEOTIDE SEQUENCE [LARGE SCALE GENOMIC DNA]</scope>
    <source>
        <strain evidence="4 5">F26</strain>
    </source>
</reference>
<dbReference type="GO" id="GO:0003677">
    <property type="term" value="F:DNA binding"/>
    <property type="evidence" value="ECO:0007669"/>
    <property type="project" value="InterPro"/>
</dbReference>
<dbReference type="InterPro" id="IPR010994">
    <property type="entry name" value="RuvA_2-like"/>
</dbReference>